<feature type="domain" description="Glycosyl transferase family 1" evidence="1">
    <location>
        <begin position="193"/>
        <end position="360"/>
    </location>
</feature>
<dbReference type="RefSeq" id="WP_105217043.1">
    <property type="nucleotide sequence ID" value="NZ_CP027062.1"/>
</dbReference>
<organism evidence="3 4">
    <name type="scientific">Pukyongia salina</name>
    <dbReference type="NCBI Taxonomy" id="2094025"/>
    <lineage>
        <taxon>Bacteria</taxon>
        <taxon>Pseudomonadati</taxon>
        <taxon>Bacteroidota</taxon>
        <taxon>Flavobacteriia</taxon>
        <taxon>Flavobacteriales</taxon>
        <taxon>Flavobacteriaceae</taxon>
        <taxon>Pukyongia</taxon>
    </lineage>
</organism>
<evidence type="ECO:0000259" key="2">
    <source>
        <dbReference type="Pfam" id="PF13579"/>
    </source>
</evidence>
<dbReference type="GO" id="GO:0016757">
    <property type="term" value="F:glycosyltransferase activity"/>
    <property type="evidence" value="ECO:0007669"/>
    <property type="project" value="InterPro"/>
</dbReference>
<dbReference type="InterPro" id="IPR050194">
    <property type="entry name" value="Glycosyltransferase_grp1"/>
</dbReference>
<dbReference type="PANTHER" id="PTHR45947">
    <property type="entry name" value="SULFOQUINOVOSYL TRANSFERASE SQD2"/>
    <property type="match status" value="1"/>
</dbReference>
<dbReference type="Gene3D" id="3.40.50.2000">
    <property type="entry name" value="Glycogen Phosphorylase B"/>
    <property type="match status" value="2"/>
</dbReference>
<sequence>MLKKKLIRITTIPISLEKLLEGQLAFMSQFYDVTAVSSEEKNLMEYGIKEGVSTFHIPLTRKITPVADIRAVIKFYRFLKKEKPLIVHTHTPKAGIVGMMAAALARVPIRLHTVAGMPLTEATGVKRKILNQVEKLTYRYATMVYPNSRGLKELILKEKFCNAYKLKVLGEGSSNGIDTSYFSRVHFSEEKVQKKREELNIHPSDLVYVFVGRLVKDKGLDELIAAFKLLQQQNKQCTLLLVGPFEEDLDPLSEKSRMEIDSNSKIITTGYQQDIRIFLAVSDILVFPSYREGFPNVVMQAGAMDLPSIVSNINGCNEIVMDGRNGLLVPAKNTEKLYEKMDLLATDHDLREQLSSNARREIVRRYERNKMWEIILEEYRIQEANL</sequence>
<reference evidence="3 4" key="1">
    <citation type="submission" date="2018-02" db="EMBL/GenBank/DDBJ databases">
        <title>Genomic analysis of the strain RR4-38 isolated from a seawater recirculating aquaculture system.</title>
        <authorList>
            <person name="Kim Y.-S."/>
            <person name="Jang Y.H."/>
            <person name="Kim K.-H."/>
        </authorList>
    </citation>
    <scope>NUCLEOTIDE SEQUENCE [LARGE SCALE GENOMIC DNA]</scope>
    <source>
        <strain evidence="3 4">RR4-38</strain>
    </source>
</reference>
<dbReference type="EMBL" id="CP027062">
    <property type="protein sequence ID" value="AVI51803.1"/>
    <property type="molecule type" value="Genomic_DNA"/>
</dbReference>
<name>A0A2S0I055_9FLAO</name>
<dbReference type="Proteomes" id="UP000238442">
    <property type="component" value="Chromosome"/>
</dbReference>
<keyword evidence="4" id="KW-1185">Reference proteome</keyword>
<evidence type="ECO:0000259" key="1">
    <source>
        <dbReference type="Pfam" id="PF00534"/>
    </source>
</evidence>
<evidence type="ECO:0000313" key="4">
    <source>
        <dbReference type="Proteomes" id="UP000238442"/>
    </source>
</evidence>
<dbReference type="PANTHER" id="PTHR45947:SF3">
    <property type="entry name" value="SULFOQUINOVOSYL TRANSFERASE SQD2"/>
    <property type="match status" value="1"/>
</dbReference>
<dbReference type="OrthoDB" id="798298at2"/>
<dbReference type="CDD" id="cd03808">
    <property type="entry name" value="GT4_CapM-like"/>
    <property type="match status" value="1"/>
</dbReference>
<dbReference type="Pfam" id="PF00534">
    <property type="entry name" value="Glycos_transf_1"/>
    <property type="match status" value="1"/>
</dbReference>
<gene>
    <name evidence="3" type="ORF">C5O00_11745</name>
</gene>
<keyword evidence="3" id="KW-0808">Transferase</keyword>
<dbReference type="KEGG" id="aue:C5O00_11745"/>
<protein>
    <submittedName>
        <fullName evidence="3">Glycosyltransferase family 1 protein</fullName>
    </submittedName>
</protein>
<feature type="domain" description="Glycosyltransferase subfamily 4-like N-terminal" evidence="2">
    <location>
        <begin position="29"/>
        <end position="169"/>
    </location>
</feature>
<evidence type="ECO:0000313" key="3">
    <source>
        <dbReference type="EMBL" id="AVI51803.1"/>
    </source>
</evidence>
<dbReference type="SUPFAM" id="SSF53756">
    <property type="entry name" value="UDP-Glycosyltransferase/glycogen phosphorylase"/>
    <property type="match status" value="1"/>
</dbReference>
<dbReference type="InterPro" id="IPR028098">
    <property type="entry name" value="Glyco_trans_4-like_N"/>
</dbReference>
<dbReference type="AlphaFoldDB" id="A0A2S0I055"/>
<dbReference type="InterPro" id="IPR001296">
    <property type="entry name" value="Glyco_trans_1"/>
</dbReference>
<proteinExistence type="predicted"/>
<accession>A0A2S0I055</accession>
<dbReference type="Pfam" id="PF13579">
    <property type="entry name" value="Glyco_trans_4_4"/>
    <property type="match status" value="1"/>
</dbReference>